<dbReference type="CDD" id="cd05233">
    <property type="entry name" value="SDR_c"/>
    <property type="match status" value="1"/>
</dbReference>
<protein>
    <submittedName>
        <fullName evidence="3">Unannotated protein</fullName>
    </submittedName>
</protein>
<gene>
    <name evidence="3" type="ORF">UFOPK1808_00355</name>
</gene>
<organism evidence="3">
    <name type="scientific">freshwater metagenome</name>
    <dbReference type="NCBI Taxonomy" id="449393"/>
    <lineage>
        <taxon>unclassified sequences</taxon>
        <taxon>metagenomes</taxon>
        <taxon>ecological metagenomes</taxon>
    </lineage>
</organism>
<dbReference type="InterPro" id="IPR036291">
    <property type="entry name" value="NAD(P)-bd_dom_sf"/>
</dbReference>
<sequence length="271" mass="28630">MNLDGKTTVVTGAANGIGAALARRFHTAGARVVVADRDKANLEKIAAELNAIRPDSAFAVAADIGSEEGNVALIDAARAKFGFIDLFYANAGVAIGTDLESTDEATWNAAMNINLHAHRWAAKHLMGEWLAAGEGYFCSTASAAGLLSQIGSGPYSVTKHGAVAFAEYLSITYGDRGIRVTTLCPQGVNTNMLNPPDAGGDLASSGGGAVKASGAVLEPEEVADIVYQTILDERFLVMPHPEVHTYEKRKVDDRDRWLTGMRRLQARVTAG</sequence>
<dbReference type="PANTHER" id="PTHR43669">
    <property type="entry name" value="5-KETO-D-GLUCONATE 5-REDUCTASE"/>
    <property type="match status" value="1"/>
</dbReference>
<accession>A0A6J6G020</accession>
<name>A0A6J6G020_9ZZZZ</name>
<proteinExistence type="inferred from homology"/>
<dbReference type="Gene3D" id="3.40.50.720">
    <property type="entry name" value="NAD(P)-binding Rossmann-like Domain"/>
    <property type="match status" value="1"/>
</dbReference>
<comment type="similarity">
    <text evidence="1">Belongs to the short-chain dehydrogenases/reductases (SDR) family.</text>
</comment>
<reference evidence="3" key="1">
    <citation type="submission" date="2020-05" db="EMBL/GenBank/DDBJ databases">
        <authorList>
            <person name="Chiriac C."/>
            <person name="Salcher M."/>
            <person name="Ghai R."/>
            <person name="Kavagutti S V."/>
        </authorList>
    </citation>
    <scope>NUCLEOTIDE SEQUENCE</scope>
</reference>
<dbReference type="InterPro" id="IPR002347">
    <property type="entry name" value="SDR_fam"/>
</dbReference>
<dbReference type="PRINTS" id="PR00081">
    <property type="entry name" value="GDHRDH"/>
</dbReference>
<dbReference type="Pfam" id="PF00106">
    <property type="entry name" value="adh_short"/>
    <property type="match status" value="1"/>
</dbReference>
<dbReference type="GO" id="GO:0016491">
    <property type="term" value="F:oxidoreductase activity"/>
    <property type="evidence" value="ECO:0007669"/>
    <property type="project" value="UniProtKB-KW"/>
</dbReference>
<evidence type="ECO:0000256" key="1">
    <source>
        <dbReference type="ARBA" id="ARBA00006484"/>
    </source>
</evidence>
<dbReference type="EMBL" id="CAEZUL010000024">
    <property type="protein sequence ID" value="CAB4594547.1"/>
    <property type="molecule type" value="Genomic_DNA"/>
</dbReference>
<keyword evidence="2" id="KW-0560">Oxidoreductase</keyword>
<evidence type="ECO:0000313" key="3">
    <source>
        <dbReference type="EMBL" id="CAB4594547.1"/>
    </source>
</evidence>
<dbReference type="AlphaFoldDB" id="A0A6J6G020"/>
<dbReference type="PANTHER" id="PTHR43669:SF3">
    <property type="entry name" value="ALCOHOL DEHYDROGENASE, PUTATIVE (AFU_ORTHOLOGUE AFUA_3G03445)-RELATED"/>
    <property type="match status" value="1"/>
</dbReference>
<evidence type="ECO:0000256" key="2">
    <source>
        <dbReference type="ARBA" id="ARBA00023002"/>
    </source>
</evidence>
<dbReference type="SUPFAM" id="SSF51735">
    <property type="entry name" value="NAD(P)-binding Rossmann-fold domains"/>
    <property type="match status" value="1"/>
</dbReference>